<dbReference type="AlphaFoldDB" id="A0A2I0CMM1"/>
<dbReference type="Proteomes" id="UP000655550">
    <property type="component" value="Unassembled WGS sequence"/>
</dbReference>
<protein>
    <submittedName>
        <fullName evidence="4 5">N-acetyltransferase</fullName>
    </submittedName>
</protein>
<dbReference type="RefSeq" id="WP_093984363.1">
    <property type="nucleotide sequence ID" value="NZ_BMDE01000008.1"/>
</dbReference>
<dbReference type="PANTHER" id="PTHR43877:SF2">
    <property type="entry name" value="AMINOALKYLPHOSPHONATE N-ACETYLTRANSFERASE-RELATED"/>
    <property type="match status" value="1"/>
</dbReference>
<evidence type="ECO:0000256" key="1">
    <source>
        <dbReference type="ARBA" id="ARBA00022679"/>
    </source>
</evidence>
<keyword evidence="2" id="KW-0012">Acyltransferase</keyword>
<reference evidence="6" key="3">
    <citation type="submission" date="2017-12" db="EMBL/GenBank/DDBJ databases">
        <authorList>
            <person name="Yu X.-Y."/>
        </authorList>
    </citation>
    <scope>NUCLEOTIDE SEQUENCE [LARGE SCALE GENOMIC DNA]</scope>
    <source>
        <strain evidence="6">ZYSR67-Z</strain>
    </source>
</reference>
<dbReference type="EMBL" id="BMDE01000008">
    <property type="protein sequence ID" value="GGH95693.1"/>
    <property type="molecule type" value="Genomic_DNA"/>
</dbReference>
<dbReference type="GO" id="GO:0016747">
    <property type="term" value="F:acyltransferase activity, transferring groups other than amino-acyl groups"/>
    <property type="evidence" value="ECO:0007669"/>
    <property type="project" value="InterPro"/>
</dbReference>
<reference evidence="4" key="1">
    <citation type="journal article" date="2014" name="Int. J. Syst. Evol. Microbiol.">
        <title>Complete genome of a new Firmicutes species belonging to the dominant human colonic microbiota ('Ruminococcus bicirculans') reveals two chromosomes and a selective capacity to utilize plant glucans.</title>
        <authorList>
            <consortium name="NISC Comparative Sequencing Program"/>
            <person name="Wegmann U."/>
            <person name="Louis P."/>
            <person name="Goesmann A."/>
            <person name="Henrissat B."/>
            <person name="Duncan S.H."/>
            <person name="Flint H.J."/>
        </authorList>
    </citation>
    <scope>NUCLEOTIDE SEQUENCE</scope>
    <source>
        <strain evidence="4">CCM 8778</strain>
    </source>
</reference>
<dbReference type="EMBL" id="PIYS01000027">
    <property type="protein sequence ID" value="PKF70361.1"/>
    <property type="molecule type" value="Genomic_DNA"/>
</dbReference>
<keyword evidence="7" id="KW-1185">Reference proteome</keyword>
<dbReference type="Pfam" id="PF00583">
    <property type="entry name" value="Acetyltransf_1"/>
    <property type="match status" value="1"/>
</dbReference>
<dbReference type="InterPro" id="IPR050832">
    <property type="entry name" value="Bact_Acetyltransf"/>
</dbReference>
<proteinExistence type="predicted"/>
<evidence type="ECO:0000259" key="3">
    <source>
        <dbReference type="PROSITE" id="PS51186"/>
    </source>
</evidence>
<feature type="domain" description="N-acetyltransferase" evidence="3">
    <location>
        <begin position="6"/>
        <end position="153"/>
    </location>
</feature>
<evidence type="ECO:0000313" key="5">
    <source>
        <dbReference type="EMBL" id="PKF70361.1"/>
    </source>
</evidence>
<organism evidence="5 6">
    <name type="scientific">Pseudomonas fluvialis</name>
    <dbReference type="NCBI Taxonomy" id="1793966"/>
    <lineage>
        <taxon>Bacteria</taxon>
        <taxon>Pseudomonadati</taxon>
        <taxon>Pseudomonadota</taxon>
        <taxon>Gammaproteobacteria</taxon>
        <taxon>Pseudomonadales</taxon>
        <taxon>Pseudomonadaceae</taxon>
        <taxon>Pseudomonas</taxon>
    </lineage>
</organism>
<evidence type="ECO:0000313" key="6">
    <source>
        <dbReference type="Proteomes" id="UP000242861"/>
    </source>
</evidence>
<dbReference type="CDD" id="cd04301">
    <property type="entry name" value="NAT_SF"/>
    <property type="match status" value="1"/>
</dbReference>
<dbReference type="Proteomes" id="UP000242861">
    <property type="component" value="Unassembled WGS sequence"/>
</dbReference>
<dbReference type="SUPFAM" id="SSF55729">
    <property type="entry name" value="Acyl-CoA N-acyltransferases (Nat)"/>
    <property type="match status" value="1"/>
</dbReference>
<reference evidence="5" key="2">
    <citation type="submission" date="2017-12" db="EMBL/GenBank/DDBJ databases">
        <authorList>
            <person name="Hurst M.R.H."/>
        </authorList>
    </citation>
    <scope>NUCLEOTIDE SEQUENCE [LARGE SCALE GENOMIC DNA]</scope>
    <source>
        <strain evidence="5">ZYSR67-Z</strain>
    </source>
</reference>
<dbReference type="Gene3D" id="3.40.630.30">
    <property type="match status" value="1"/>
</dbReference>
<reference evidence="4" key="5">
    <citation type="submission" date="2024-05" db="EMBL/GenBank/DDBJ databases">
        <authorList>
            <person name="Sun Q."/>
            <person name="Sedlacek I."/>
        </authorList>
    </citation>
    <scope>NUCLEOTIDE SEQUENCE</scope>
    <source>
        <strain evidence="4">CCM 8778</strain>
    </source>
</reference>
<comment type="caution">
    <text evidence="5">The sequence shown here is derived from an EMBL/GenBank/DDBJ whole genome shotgun (WGS) entry which is preliminary data.</text>
</comment>
<accession>A0A2I0CMM1</accession>
<evidence type="ECO:0000313" key="7">
    <source>
        <dbReference type="Proteomes" id="UP000655550"/>
    </source>
</evidence>
<dbReference type="InterPro" id="IPR016181">
    <property type="entry name" value="Acyl_CoA_acyltransferase"/>
</dbReference>
<evidence type="ECO:0000313" key="4">
    <source>
        <dbReference type="EMBL" id="GGH95693.1"/>
    </source>
</evidence>
<dbReference type="InterPro" id="IPR000182">
    <property type="entry name" value="GNAT_dom"/>
</dbReference>
<sequence>MPASDLQHRPAEAADLPAIVQFPQSAEELFYCFPRARWPLDVSQLASAMAERQDSTLILLDRRPAAFANFYQCQPGEYCALGNLMVAPWARQRGIAAHLVGLMEQRAREQHQARELRVSCFNGNSAGLLLYPRLGYQPYALVERQDWLGRRVALIQFSKALS</sequence>
<dbReference type="PANTHER" id="PTHR43877">
    <property type="entry name" value="AMINOALKYLPHOSPHONATE N-ACETYLTRANSFERASE-RELATED-RELATED"/>
    <property type="match status" value="1"/>
</dbReference>
<gene>
    <name evidence="5" type="ORF">CW360_13745</name>
    <name evidence="4" type="ORF">GCM10007363_25540</name>
</gene>
<keyword evidence="1 5" id="KW-0808">Transferase</keyword>
<dbReference type="PROSITE" id="PS51186">
    <property type="entry name" value="GNAT"/>
    <property type="match status" value="1"/>
</dbReference>
<name>A0A2I0CMM1_9PSED</name>
<reference evidence="7" key="4">
    <citation type="journal article" date="2019" name="Int. J. Syst. Evol. Microbiol.">
        <title>The Global Catalogue of Microorganisms (GCM) 10K type strain sequencing project: providing services to taxonomists for standard genome sequencing and annotation.</title>
        <authorList>
            <consortium name="The Broad Institute Genomics Platform"/>
            <consortium name="The Broad Institute Genome Sequencing Center for Infectious Disease"/>
            <person name="Wu L."/>
            <person name="Ma J."/>
        </authorList>
    </citation>
    <scope>NUCLEOTIDE SEQUENCE [LARGE SCALE GENOMIC DNA]</scope>
    <source>
        <strain evidence="7">CCM 8778</strain>
    </source>
</reference>
<evidence type="ECO:0000256" key="2">
    <source>
        <dbReference type="ARBA" id="ARBA00023315"/>
    </source>
</evidence>